<name>A0A093USW8_TALMA</name>
<dbReference type="PANTHER" id="PTHR46517">
    <property type="entry name" value="FRUCTOSE-2,6-BISPHOSPHATASE TIGAR"/>
    <property type="match status" value="1"/>
</dbReference>
<dbReference type="SUPFAM" id="SSF53254">
    <property type="entry name" value="Phosphoglycerate mutase-like"/>
    <property type="match status" value="1"/>
</dbReference>
<dbReference type="CDD" id="cd07067">
    <property type="entry name" value="HP_PGM_like"/>
    <property type="match status" value="1"/>
</dbReference>
<reference evidence="4" key="2">
    <citation type="journal article" date="2014" name="PLoS Genet.">
        <title>Signature gene expression reveals novel clues to the molecular mechanisms of dimorphic transition in Penicillium marneffei.</title>
        <authorList>
            <person name="Yang E."/>
            <person name="Wang G."/>
            <person name="Cai J."/>
            <person name="Woo P.C."/>
            <person name="Lau S.K."/>
            <person name="Yuen K.-Y."/>
            <person name="Chow W.-N."/>
            <person name="Lin X."/>
        </authorList>
    </citation>
    <scope>NUCLEOTIDE SEQUENCE</scope>
    <source>
        <strain evidence="4">PM1</strain>
    </source>
</reference>
<dbReference type="EMBL" id="JPOX01000039">
    <property type="protein sequence ID" value="KFX42985.1"/>
    <property type="molecule type" value="Genomic_DNA"/>
</dbReference>
<dbReference type="SMART" id="SM00855">
    <property type="entry name" value="PGAM"/>
    <property type="match status" value="1"/>
</dbReference>
<feature type="active site" description="Proton donor/acceptor" evidence="2">
    <location>
        <position position="85"/>
    </location>
</feature>
<sequence length="265" mass="29648">MKIYFIRHAETVHNVGQTWAGTTNSALTNHGVLQIQRLAAFFRSAAVKFEHVFTSDLSRAVITAEGICNPNISDAQVMVTPLLREQHFGSREGIRIHAATTASRSPPTVEPEPAETEESMRTRANRFLEEYLFPVLLSYDDDQTEKDSAIAIVAHGIILRVLWNCFMHAFPLGNVSYSPEVDALLATRGGILVPFWSNTGYMELSVSRMSTTPSTRVESLLSGWTITVLSVDNKTHLRDLRRTRGGIGSLQHDTKQRSIESFFKR</sequence>
<reference key="1">
    <citation type="journal article" date="2014" name="PLoS Genet.">
        <title>Signature Gene Expression Reveals Novel Clues to the Molecular Mechanisms of Dimorphic Transition in Penicillium marneffei.</title>
        <authorList>
            <person name="Yang E."/>
            <person name="Wang G."/>
            <person name="Cai J."/>
            <person name="Woo P.C."/>
            <person name="Lau S.K."/>
            <person name="Yuen K.-Y."/>
            <person name="Chow W.-N."/>
            <person name="Lin X."/>
        </authorList>
    </citation>
    <scope>NUCLEOTIDE SEQUENCE [LARGE SCALE GENOMIC DNA]</scope>
    <source>
        <strain>PM1</strain>
    </source>
</reference>
<dbReference type="InterPro" id="IPR013078">
    <property type="entry name" value="His_Pase_superF_clade-1"/>
</dbReference>
<dbReference type="GO" id="GO:0045820">
    <property type="term" value="P:negative regulation of glycolytic process"/>
    <property type="evidence" value="ECO:0007669"/>
    <property type="project" value="TreeGrafter"/>
</dbReference>
<dbReference type="HOGENOM" id="CLU_033323_0_0_1"/>
<protein>
    <submittedName>
        <fullName evidence="4">Putative phosphatase</fullName>
    </submittedName>
</protein>
<proteinExistence type="predicted"/>
<dbReference type="PANTHER" id="PTHR46517:SF1">
    <property type="entry name" value="FRUCTOSE-2,6-BISPHOSPHATASE TIGAR"/>
    <property type="match status" value="1"/>
</dbReference>
<evidence type="ECO:0000256" key="1">
    <source>
        <dbReference type="ARBA" id="ARBA00022801"/>
    </source>
</evidence>
<dbReference type="Gene3D" id="3.40.50.1240">
    <property type="entry name" value="Phosphoglycerate mutase-like"/>
    <property type="match status" value="1"/>
</dbReference>
<organism evidence="4">
    <name type="scientific">Talaromyces marneffei PM1</name>
    <dbReference type="NCBI Taxonomy" id="1077442"/>
    <lineage>
        <taxon>Eukaryota</taxon>
        <taxon>Fungi</taxon>
        <taxon>Dikarya</taxon>
        <taxon>Ascomycota</taxon>
        <taxon>Pezizomycotina</taxon>
        <taxon>Eurotiomycetes</taxon>
        <taxon>Eurotiomycetidae</taxon>
        <taxon>Eurotiales</taxon>
        <taxon>Trichocomaceae</taxon>
        <taxon>Talaromyces</taxon>
        <taxon>Talaromyces sect. Talaromyces</taxon>
    </lineage>
</organism>
<keyword evidence="1" id="KW-0378">Hydrolase</keyword>
<dbReference type="Pfam" id="PF00300">
    <property type="entry name" value="His_Phos_1"/>
    <property type="match status" value="1"/>
</dbReference>
<evidence type="ECO:0000256" key="2">
    <source>
        <dbReference type="PIRSR" id="PIRSR613078-1"/>
    </source>
</evidence>
<feature type="binding site" evidence="3">
    <location>
        <position position="59"/>
    </location>
    <ligand>
        <name>substrate</name>
    </ligand>
</feature>
<accession>A0A093USW8</accession>
<evidence type="ECO:0000313" key="4">
    <source>
        <dbReference type="EMBL" id="KFX42985.1"/>
    </source>
</evidence>
<dbReference type="GO" id="GO:0005829">
    <property type="term" value="C:cytosol"/>
    <property type="evidence" value="ECO:0007669"/>
    <property type="project" value="TreeGrafter"/>
</dbReference>
<dbReference type="GO" id="GO:0004331">
    <property type="term" value="F:fructose-2,6-bisphosphate 2-phosphatase activity"/>
    <property type="evidence" value="ECO:0007669"/>
    <property type="project" value="TreeGrafter"/>
</dbReference>
<dbReference type="InterPro" id="IPR051695">
    <property type="entry name" value="Phosphoglycerate_Mutase"/>
</dbReference>
<dbReference type="AlphaFoldDB" id="A0A093USW8"/>
<feature type="binding site" evidence="3">
    <location>
        <begin position="7"/>
        <end position="14"/>
    </location>
    <ligand>
        <name>substrate</name>
    </ligand>
</feature>
<gene>
    <name evidence="4" type="ORF">GQ26_0390510</name>
</gene>
<dbReference type="eggNOG" id="KOG0235">
    <property type="taxonomic scope" value="Eukaryota"/>
</dbReference>
<comment type="caution">
    <text evidence="4">The sequence shown here is derived from an EMBL/GenBank/DDBJ whole genome shotgun (WGS) entry which is preliminary data.</text>
</comment>
<feature type="active site" description="Tele-phosphohistidine intermediate" evidence="2">
    <location>
        <position position="8"/>
    </location>
</feature>
<dbReference type="InterPro" id="IPR029033">
    <property type="entry name" value="His_PPase_superfam"/>
</dbReference>
<dbReference type="GO" id="GO:0043456">
    <property type="term" value="P:regulation of pentose-phosphate shunt"/>
    <property type="evidence" value="ECO:0007669"/>
    <property type="project" value="TreeGrafter"/>
</dbReference>
<evidence type="ECO:0000256" key="3">
    <source>
        <dbReference type="PIRSR" id="PIRSR613078-2"/>
    </source>
</evidence>